<name>A0A0G1XU03_9BACT</name>
<reference evidence="2 3" key="1">
    <citation type="journal article" date="2015" name="Nature">
        <title>rRNA introns, odd ribosomes, and small enigmatic genomes across a large radiation of phyla.</title>
        <authorList>
            <person name="Brown C.T."/>
            <person name="Hug L.A."/>
            <person name="Thomas B.C."/>
            <person name="Sharon I."/>
            <person name="Castelle C.J."/>
            <person name="Singh A."/>
            <person name="Wilkins M.J."/>
            <person name="Williams K.H."/>
            <person name="Banfield J.F."/>
        </authorList>
    </citation>
    <scope>NUCLEOTIDE SEQUENCE [LARGE SCALE GENOMIC DNA]</scope>
</reference>
<proteinExistence type="predicted"/>
<organism evidence="2 3">
    <name type="scientific">Candidatus Uhrbacteria bacterium GW2011_GWC2_53_7</name>
    <dbReference type="NCBI Taxonomy" id="1618986"/>
    <lineage>
        <taxon>Bacteria</taxon>
        <taxon>Candidatus Uhriibacteriota</taxon>
    </lineage>
</organism>
<dbReference type="AlphaFoldDB" id="A0A0G1XU03"/>
<accession>A0A0G1XU03</accession>
<evidence type="ECO:0000313" key="3">
    <source>
        <dbReference type="Proteomes" id="UP000033865"/>
    </source>
</evidence>
<comment type="caution">
    <text evidence="2">The sequence shown here is derived from an EMBL/GenBank/DDBJ whole genome shotgun (WGS) entry which is preliminary data.</text>
</comment>
<protein>
    <submittedName>
        <fullName evidence="2">Uncharacterized protein</fullName>
    </submittedName>
</protein>
<feature type="region of interest" description="Disordered" evidence="1">
    <location>
        <begin position="59"/>
        <end position="81"/>
    </location>
</feature>
<dbReference type="Proteomes" id="UP000033865">
    <property type="component" value="Unassembled WGS sequence"/>
</dbReference>
<dbReference type="EMBL" id="LCRN01000064">
    <property type="protein sequence ID" value="KKW34633.1"/>
    <property type="molecule type" value="Genomic_DNA"/>
</dbReference>
<sequence>MKKFGSLGLLLVIIALVCLLGAVVVVVGAMGGTWGGKPQNPRGRDFEVPVVNKQRDSIPRLRLRSSGHTGSKAGDGGHLHL</sequence>
<evidence type="ECO:0000313" key="2">
    <source>
        <dbReference type="EMBL" id="KKW34633.1"/>
    </source>
</evidence>
<evidence type="ECO:0000256" key="1">
    <source>
        <dbReference type="SAM" id="MobiDB-lite"/>
    </source>
</evidence>
<gene>
    <name evidence="2" type="ORF">UY82_C0064G0004</name>
</gene>